<organism evidence="1 2">
    <name type="scientific">Pseudoponticoccus marisrubri</name>
    <dbReference type="NCBI Taxonomy" id="1685382"/>
    <lineage>
        <taxon>Bacteria</taxon>
        <taxon>Pseudomonadati</taxon>
        <taxon>Pseudomonadota</taxon>
        <taxon>Alphaproteobacteria</taxon>
        <taxon>Rhodobacterales</taxon>
        <taxon>Roseobacteraceae</taxon>
        <taxon>Pseudoponticoccus</taxon>
    </lineage>
</organism>
<evidence type="ECO:0000313" key="2">
    <source>
        <dbReference type="Proteomes" id="UP000054396"/>
    </source>
</evidence>
<reference evidence="1 2" key="1">
    <citation type="submission" date="2015-12" db="EMBL/GenBank/DDBJ databases">
        <authorList>
            <person name="Shamseldin A."/>
            <person name="Moawad H."/>
            <person name="Abd El-Rahim W.M."/>
            <person name="Sadowsky M.J."/>
        </authorList>
    </citation>
    <scope>NUCLEOTIDE SEQUENCE [LARGE SCALE GENOMIC DNA]</scope>
    <source>
        <strain evidence="1 2">SJ5A-1</strain>
    </source>
</reference>
<evidence type="ECO:0000313" key="1">
    <source>
        <dbReference type="EMBL" id="KUF12185.1"/>
    </source>
</evidence>
<dbReference type="OrthoDB" id="5625447at2"/>
<dbReference type="RefSeq" id="WP_058860135.1">
    <property type="nucleotide sequence ID" value="NZ_LPXO01000001.1"/>
</dbReference>
<dbReference type="Proteomes" id="UP000054396">
    <property type="component" value="Unassembled WGS sequence"/>
</dbReference>
<keyword evidence="2" id="KW-1185">Reference proteome</keyword>
<dbReference type="STRING" id="1685382.AVJ23_00145"/>
<comment type="caution">
    <text evidence="1">The sequence shown here is derived from an EMBL/GenBank/DDBJ whole genome shotgun (WGS) entry which is preliminary data.</text>
</comment>
<accession>A0A0W7WNM2</accession>
<sequence length="93" mass="10365">MISVDDVVGMTCLSEEEVAAVAEHDHLSDYDAALLGDYLMHQHHGPARVQQMICEDIREALHADDVRHAKELYKVLHHFLGQHPEAVRGASPS</sequence>
<dbReference type="EMBL" id="LPXO01000001">
    <property type="protein sequence ID" value="KUF12185.1"/>
    <property type="molecule type" value="Genomic_DNA"/>
</dbReference>
<dbReference type="AlphaFoldDB" id="A0A0W7WNM2"/>
<proteinExistence type="predicted"/>
<protein>
    <submittedName>
        <fullName evidence="1">Uncharacterized protein</fullName>
    </submittedName>
</protein>
<name>A0A0W7WNM2_9RHOB</name>
<gene>
    <name evidence="1" type="ORF">AVJ23_00145</name>
</gene>